<dbReference type="AlphaFoldDB" id="A0A402CVG1"/>
<dbReference type="KEGG" id="ccot:CCAX7_24720"/>
<comment type="similarity">
    <text evidence="1">Belongs to the FemABX family.</text>
</comment>
<protein>
    <submittedName>
        <fullName evidence="7">Methicillin resistance protein</fullName>
    </submittedName>
</protein>
<dbReference type="InterPro" id="IPR016181">
    <property type="entry name" value="Acyl_CoA_acyltransferase"/>
</dbReference>
<evidence type="ECO:0000256" key="4">
    <source>
        <dbReference type="ARBA" id="ARBA00022984"/>
    </source>
</evidence>
<dbReference type="OrthoDB" id="9793335at2"/>
<evidence type="ECO:0000256" key="6">
    <source>
        <dbReference type="ARBA" id="ARBA00023316"/>
    </source>
</evidence>
<dbReference type="InterPro" id="IPR050644">
    <property type="entry name" value="PG_Glycine_Bridge_Synth"/>
</dbReference>
<keyword evidence="4" id="KW-0573">Peptidoglycan synthesis</keyword>
<dbReference type="PANTHER" id="PTHR36174">
    <property type="entry name" value="LIPID II:GLYCINE GLYCYLTRANSFERASE"/>
    <property type="match status" value="1"/>
</dbReference>
<accession>A0A402CVG1</accession>
<name>A0A402CVG1_9BACT</name>
<dbReference type="InterPro" id="IPR003447">
    <property type="entry name" value="FEMABX"/>
</dbReference>
<keyword evidence="6" id="KW-0961">Cell wall biogenesis/degradation</keyword>
<gene>
    <name evidence="7" type="ORF">CCAX7_24720</name>
</gene>
<dbReference type="Proteomes" id="UP000287394">
    <property type="component" value="Chromosome"/>
</dbReference>
<keyword evidence="5" id="KW-0012">Acyltransferase</keyword>
<evidence type="ECO:0000256" key="5">
    <source>
        <dbReference type="ARBA" id="ARBA00023315"/>
    </source>
</evidence>
<organism evidence="7 8">
    <name type="scientific">Capsulimonas corticalis</name>
    <dbReference type="NCBI Taxonomy" id="2219043"/>
    <lineage>
        <taxon>Bacteria</taxon>
        <taxon>Bacillati</taxon>
        <taxon>Armatimonadota</taxon>
        <taxon>Armatimonadia</taxon>
        <taxon>Capsulimonadales</taxon>
        <taxon>Capsulimonadaceae</taxon>
        <taxon>Capsulimonas</taxon>
    </lineage>
</organism>
<reference evidence="7 8" key="1">
    <citation type="journal article" date="2019" name="Int. J. Syst. Evol. Microbiol.">
        <title>Capsulimonas corticalis gen. nov., sp. nov., an aerobic capsulated bacterium, of a novel bacterial order, Capsulimonadales ord. nov., of the class Armatimonadia of the phylum Armatimonadetes.</title>
        <authorList>
            <person name="Li J."/>
            <person name="Kudo C."/>
            <person name="Tonouchi A."/>
        </authorList>
    </citation>
    <scope>NUCLEOTIDE SEQUENCE [LARGE SCALE GENOMIC DNA]</scope>
    <source>
        <strain evidence="7 8">AX-7</strain>
    </source>
</reference>
<dbReference type="GO" id="GO:0009252">
    <property type="term" value="P:peptidoglycan biosynthetic process"/>
    <property type="evidence" value="ECO:0007669"/>
    <property type="project" value="UniProtKB-KW"/>
</dbReference>
<dbReference type="PANTHER" id="PTHR36174:SF1">
    <property type="entry name" value="LIPID II:GLYCINE GLYCYLTRANSFERASE"/>
    <property type="match status" value="1"/>
</dbReference>
<proteinExistence type="inferred from homology"/>
<dbReference type="GO" id="GO:0071555">
    <property type="term" value="P:cell wall organization"/>
    <property type="evidence" value="ECO:0007669"/>
    <property type="project" value="UniProtKB-KW"/>
</dbReference>
<dbReference type="PROSITE" id="PS51191">
    <property type="entry name" value="FEMABX"/>
    <property type="match status" value="1"/>
</dbReference>
<dbReference type="EMBL" id="AP025739">
    <property type="protein sequence ID" value="BDI30421.1"/>
    <property type="molecule type" value="Genomic_DNA"/>
</dbReference>
<evidence type="ECO:0000256" key="2">
    <source>
        <dbReference type="ARBA" id="ARBA00022679"/>
    </source>
</evidence>
<dbReference type="GO" id="GO:0008360">
    <property type="term" value="P:regulation of cell shape"/>
    <property type="evidence" value="ECO:0007669"/>
    <property type="project" value="UniProtKB-KW"/>
</dbReference>
<keyword evidence="8" id="KW-1185">Reference proteome</keyword>
<dbReference type="Pfam" id="PF02388">
    <property type="entry name" value="FemAB"/>
    <property type="match status" value="3"/>
</dbReference>
<keyword evidence="3" id="KW-0133">Cell shape</keyword>
<evidence type="ECO:0000313" key="8">
    <source>
        <dbReference type="Proteomes" id="UP000287394"/>
    </source>
</evidence>
<evidence type="ECO:0000313" key="7">
    <source>
        <dbReference type="EMBL" id="BDI30421.1"/>
    </source>
</evidence>
<evidence type="ECO:0000256" key="3">
    <source>
        <dbReference type="ARBA" id="ARBA00022960"/>
    </source>
</evidence>
<keyword evidence="2" id="KW-0808">Transferase</keyword>
<dbReference type="GO" id="GO:0016755">
    <property type="term" value="F:aminoacyltransferase activity"/>
    <property type="evidence" value="ECO:0007669"/>
    <property type="project" value="InterPro"/>
</dbReference>
<evidence type="ECO:0000256" key="1">
    <source>
        <dbReference type="ARBA" id="ARBA00009943"/>
    </source>
</evidence>
<sequence length="401" mass="44950">MLNYFGFEPLFLNWSAIRLTVPATPVSSSARAAVTVRELNLPTDRDLWNTFVGFVPEGDVLQAWEWGGVKSADWSPIRYGVFRGGEIAGGAAILCRKLPVVGNFFYAPRGPLLKDWTDTEALKALLAAIKERGKKEGAAFLKIDPAVPIEREDVAALLAAQGFAPPPDADPQGFGGTQPRCVMQLDLAGRTLEQILAACKSQTRRNIKLSTEKHGVRLVENPTRDDLKIFNDLMKTTGERDGFRPRGLGYFETLWDNLVSAGLAKLFLTEYEGEKLSGALCFIIGDKSWYVYGASSNEHRNVMPNYAMQWAMIRWAKDQGCTWYDFRGVSPRRRQEGESSAELEKEDHLQGLNRFKEGFGTRYVEYLGEFDLVYKPIAYWAYTNGKPTAQRWVRKLKGGGK</sequence>
<dbReference type="Gene3D" id="3.40.630.30">
    <property type="match status" value="2"/>
</dbReference>
<dbReference type="SUPFAM" id="SSF55729">
    <property type="entry name" value="Acyl-CoA N-acyltransferases (Nat)"/>
    <property type="match status" value="2"/>
</dbReference>